<accession>A0A5Q3QCD9</accession>
<organism evidence="2 3">
    <name type="scientific">Allosaccharopolyspora coralli</name>
    <dbReference type="NCBI Taxonomy" id="2665642"/>
    <lineage>
        <taxon>Bacteria</taxon>
        <taxon>Bacillati</taxon>
        <taxon>Actinomycetota</taxon>
        <taxon>Actinomycetes</taxon>
        <taxon>Pseudonocardiales</taxon>
        <taxon>Pseudonocardiaceae</taxon>
        <taxon>Allosaccharopolyspora</taxon>
    </lineage>
</organism>
<dbReference type="PANTHER" id="PTHR30163:SF8">
    <property type="entry name" value="LYTIC MUREIN TRANSGLYCOSYLASE"/>
    <property type="match status" value="1"/>
</dbReference>
<dbReference type="Pfam" id="PF13406">
    <property type="entry name" value="SLT_2"/>
    <property type="match status" value="1"/>
</dbReference>
<dbReference type="GO" id="GO:0009253">
    <property type="term" value="P:peptidoglycan catabolic process"/>
    <property type="evidence" value="ECO:0007669"/>
    <property type="project" value="TreeGrafter"/>
</dbReference>
<sequence length="183" mass="19734">MSTELNIPRAALEAYGYAARATEVSRPECNLNWPVLAGVGAVESGHGRFGGAELDETARPSIPIRGIPLDGADGVRRIDDTDSGRLDGDEVFDRAVGPLQFIPETWNEWAVDADGDGFADPDDLDDAALAAAHYLCDSAGDLEDPDSFWDGVLTYNASRSYVQEVLDFADHYGKSSRSLQPEN</sequence>
<keyword evidence="3" id="KW-1185">Reference proteome</keyword>
<feature type="domain" description="Transglycosylase SLT" evidence="1">
    <location>
        <begin position="95"/>
        <end position="136"/>
    </location>
</feature>
<evidence type="ECO:0000313" key="3">
    <source>
        <dbReference type="Proteomes" id="UP000371041"/>
    </source>
</evidence>
<proteinExistence type="predicted"/>
<protein>
    <submittedName>
        <fullName evidence="2">Murein transglycosylase</fullName>
    </submittedName>
</protein>
<dbReference type="GO" id="GO:0008933">
    <property type="term" value="F:peptidoglycan lytic transglycosylase activity"/>
    <property type="evidence" value="ECO:0007669"/>
    <property type="project" value="TreeGrafter"/>
</dbReference>
<dbReference type="SUPFAM" id="SSF53955">
    <property type="entry name" value="Lysozyme-like"/>
    <property type="match status" value="1"/>
</dbReference>
<evidence type="ECO:0000259" key="1">
    <source>
        <dbReference type="Pfam" id="PF13406"/>
    </source>
</evidence>
<dbReference type="KEGG" id="sace:GIY23_03540"/>
<evidence type="ECO:0000313" key="2">
    <source>
        <dbReference type="EMBL" id="QGK72013.1"/>
    </source>
</evidence>
<dbReference type="EMBL" id="CP045929">
    <property type="protein sequence ID" value="QGK72013.1"/>
    <property type="molecule type" value="Genomic_DNA"/>
</dbReference>
<dbReference type="InterPro" id="IPR043426">
    <property type="entry name" value="MltB-like"/>
</dbReference>
<name>A0A5Q3QCD9_9PSEU</name>
<dbReference type="InterPro" id="IPR023346">
    <property type="entry name" value="Lysozyme-like_dom_sf"/>
</dbReference>
<dbReference type="PANTHER" id="PTHR30163">
    <property type="entry name" value="MEMBRANE-BOUND LYTIC MUREIN TRANSGLYCOSYLASE B"/>
    <property type="match status" value="1"/>
</dbReference>
<dbReference type="Proteomes" id="UP000371041">
    <property type="component" value="Chromosome"/>
</dbReference>
<dbReference type="AlphaFoldDB" id="A0A5Q3QCD9"/>
<dbReference type="InterPro" id="IPR031304">
    <property type="entry name" value="SLT_2"/>
</dbReference>
<gene>
    <name evidence="2" type="ORF">GIY23_03540</name>
</gene>
<dbReference type="Gene3D" id="1.10.530.10">
    <property type="match status" value="1"/>
</dbReference>
<reference evidence="3" key="1">
    <citation type="submission" date="2019-11" db="EMBL/GenBank/DDBJ databases">
        <title>The complete genome sequence of Saccharopolyspora sp. E2A.</title>
        <authorList>
            <person name="Zhang G."/>
        </authorList>
    </citation>
    <scope>NUCLEOTIDE SEQUENCE [LARGE SCALE GENOMIC DNA]</scope>
    <source>
        <strain evidence="3">E2A</strain>
    </source>
</reference>